<feature type="coiled-coil region" evidence="1">
    <location>
        <begin position="201"/>
        <end position="228"/>
    </location>
</feature>
<dbReference type="EMBL" id="KN880620">
    <property type="protein sequence ID" value="KIY64745.1"/>
    <property type="molecule type" value="Genomic_DNA"/>
</dbReference>
<reference evidence="2 3" key="1">
    <citation type="journal article" date="2015" name="Fungal Genet. Biol.">
        <title>Evolution of novel wood decay mechanisms in Agaricales revealed by the genome sequences of Fistulina hepatica and Cylindrobasidium torrendii.</title>
        <authorList>
            <person name="Floudas D."/>
            <person name="Held B.W."/>
            <person name="Riley R."/>
            <person name="Nagy L.G."/>
            <person name="Koehler G."/>
            <person name="Ransdell A.S."/>
            <person name="Younus H."/>
            <person name="Chow J."/>
            <person name="Chiniquy J."/>
            <person name="Lipzen A."/>
            <person name="Tritt A."/>
            <person name="Sun H."/>
            <person name="Haridas S."/>
            <person name="LaButti K."/>
            <person name="Ohm R.A."/>
            <person name="Kues U."/>
            <person name="Blanchette R.A."/>
            <person name="Grigoriev I.V."/>
            <person name="Minto R.E."/>
            <person name="Hibbett D.S."/>
        </authorList>
    </citation>
    <scope>NUCLEOTIDE SEQUENCE [LARGE SCALE GENOMIC DNA]</scope>
    <source>
        <strain evidence="2 3">FP15055 ss-10</strain>
    </source>
</reference>
<dbReference type="OrthoDB" id="3366659at2759"/>
<dbReference type="STRING" id="1314674.A0A0D7B3I9"/>
<keyword evidence="3" id="KW-1185">Reference proteome</keyword>
<evidence type="ECO:0000313" key="3">
    <source>
        <dbReference type="Proteomes" id="UP000054007"/>
    </source>
</evidence>
<sequence length="230" mass="25405">MGDATTASHWPKAHDTVTKGTVITAAASAFGTGVYQIFQGQHNNHGKLSLVAALNGAMTAATFFSIREYMVSPLLISTLPWTEYQRRVHTIDPAFPAPTSSPSRGERRVENTLDSALSGFLTGGILRGILAGRRAILPAALTAAPACAALQFAWNEVQIRRLDRVTDKIHQENSPQLEERNLLVHLLKWVGVTEYTDEQHIAKLSRQRDAYLRRIAVLEEQVKHAKDTEK</sequence>
<proteinExistence type="predicted"/>
<gene>
    <name evidence="2" type="ORF">CYLTODRAFT_424937</name>
</gene>
<dbReference type="PANTHER" id="PTHR41390">
    <property type="entry name" value="CHROMOSOME 7, WHOLE GENOME SHOTGUN SEQUENCE"/>
    <property type="match status" value="1"/>
</dbReference>
<dbReference type="PANTHER" id="PTHR41390:SF1">
    <property type="entry name" value="NADH-UBIQUINONE OXIDOREDUCTASE 213 KDA SUBUNIT"/>
    <property type="match status" value="1"/>
</dbReference>
<protein>
    <submittedName>
        <fullName evidence="2">Uncharacterized protein</fullName>
    </submittedName>
</protein>
<evidence type="ECO:0000256" key="1">
    <source>
        <dbReference type="SAM" id="Coils"/>
    </source>
</evidence>
<dbReference type="Proteomes" id="UP000054007">
    <property type="component" value="Unassembled WGS sequence"/>
</dbReference>
<accession>A0A0D7B3I9</accession>
<organism evidence="2 3">
    <name type="scientific">Cylindrobasidium torrendii FP15055 ss-10</name>
    <dbReference type="NCBI Taxonomy" id="1314674"/>
    <lineage>
        <taxon>Eukaryota</taxon>
        <taxon>Fungi</taxon>
        <taxon>Dikarya</taxon>
        <taxon>Basidiomycota</taxon>
        <taxon>Agaricomycotina</taxon>
        <taxon>Agaricomycetes</taxon>
        <taxon>Agaricomycetidae</taxon>
        <taxon>Agaricales</taxon>
        <taxon>Marasmiineae</taxon>
        <taxon>Physalacriaceae</taxon>
        <taxon>Cylindrobasidium</taxon>
    </lineage>
</organism>
<dbReference type="AlphaFoldDB" id="A0A0D7B3I9"/>
<name>A0A0D7B3I9_9AGAR</name>
<keyword evidence="1" id="KW-0175">Coiled coil</keyword>
<evidence type="ECO:0000313" key="2">
    <source>
        <dbReference type="EMBL" id="KIY64745.1"/>
    </source>
</evidence>